<feature type="compositionally biased region" description="Basic and acidic residues" evidence="1">
    <location>
        <begin position="90"/>
        <end position="99"/>
    </location>
</feature>
<organism evidence="2 3">
    <name type="scientific">Corynebacterium aquatimens</name>
    <dbReference type="NCBI Taxonomy" id="1190508"/>
    <lineage>
        <taxon>Bacteria</taxon>
        <taxon>Bacillati</taxon>
        <taxon>Actinomycetota</taxon>
        <taxon>Actinomycetes</taxon>
        <taxon>Mycobacteriales</taxon>
        <taxon>Corynebacteriaceae</taxon>
        <taxon>Corynebacterium</taxon>
    </lineage>
</organism>
<comment type="caution">
    <text evidence="2">The sequence shown here is derived from an EMBL/GenBank/DDBJ whole genome shotgun (WGS) entry which is preliminary data.</text>
</comment>
<protein>
    <submittedName>
        <fullName evidence="2">Uncharacterized protein</fullName>
    </submittedName>
</protein>
<reference evidence="2" key="1">
    <citation type="submission" date="2020-11" db="EMBL/GenBank/DDBJ databases">
        <title>Sequencing the genomes of 1000 actinobacteria strains.</title>
        <authorList>
            <person name="Klenk H.-P."/>
        </authorList>
    </citation>
    <scope>NUCLEOTIDE SEQUENCE</scope>
    <source>
        <strain evidence="2">DSM 45632</strain>
    </source>
</reference>
<sequence length="134" mass="14688">MVTKDRRAQARRRARELQKEEADRLARMRSARTDAFIALEALDDALESFGLALDKLLGEGEKKGKLAKDFTVPMRRINEALDLVGSPHARKAETEQKPDSDDEADDDTEVEESNSDGGAGEEPDANDSAASNNS</sequence>
<feature type="compositionally biased region" description="Acidic residues" evidence="1">
    <location>
        <begin position="100"/>
        <end position="125"/>
    </location>
</feature>
<name>A0A931GWV2_9CORY</name>
<dbReference type="Proteomes" id="UP000658613">
    <property type="component" value="Unassembled WGS sequence"/>
</dbReference>
<dbReference type="AlphaFoldDB" id="A0A931GWV2"/>
<evidence type="ECO:0000313" key="2">
    <source>
        <dbReference type="EMBL" id="MBG6123196.1"/>
    </source>
</evidence>
<evidence type="ECO:0000313" key="3">
    <source>
        <dbReference type="Proteomes" id="UP000658613"/>
    </source>
</evidence>
<feature type="region of interest" description="Disordered" evidence="1">
    <location>
        <begin position="81"/>
        <end position="134"/>
    </location>
</feature>
<dbReference type="RefSeq" id="WP_196825457.1">
    <property type="nucleotide sequence ID" value="NZ_CP046980.1"/>
</dbReference>
<feature type="compositionally biased region" description="Basic and acidic residues" evidence="1">
    <location>
        <begin position="15"/>
        <end position="26"/>
    </location>
</feature>
<gene>
    <name evidence="2" type="ORF">IW254_002165</name>
</gene>
<accession>A0A931GWV2</accession>
<dbReference type="EMBL" id="JADOUE010000001">
    <property type="protein sequence ID" value="MBG6123196.1"/>
    <property type="molecule type" value="Genomic_DNA"/>
</dbReference>
<feature type="region of interest" description="Disordered" evidence="1">
    <location>
        <begin position="1"/>
        <end position="26"/>
    </location>
</feature>
<keyword evidence="3" id="KW-1185">Reference proteome</keyword>
<evidence type="ECO:0000256" key="1">
    <source>
        <dbReference type="SAM" id="MobiDB-lite"/>
    </source>
</evidence>
<proteinExistence type="predicted"/>